<protein>
    <recommendedName>
        <fullName evidence="3">Acyltransferase 3 domain-containing protein</fullName>
    </recommendedName>
</protein>
<proteinExistence type="predicted"/>
<feature type="transmembrane region" description="Helical" evidence="1">
    <location>
        <begin position="82"/>
        <end position="107"/>
    </location>
</feature>
<comment type="caution">
    <text evidence="4">The sequence shown here is derived from an EMBL/GenBank/DDBJ whole genome shotgun (WGS) entry which is preliminary data.</text>
</comment>
<feature type="transmembrane region" description="Helical" evidence="1">
    <location>
        <begin position="194"/>
        <end position="216"/>
    </location>
</feature>
<dbReference type="Proteomes" id="UP001586593">
    <property type="component" value="Unassembled WGS sequence"/>
</dbReference>
<evidence type="ECO:0000313" key="4">
    <source>
        <dbReference type="EMBL" id="KAL1879340.1"/>
    </source>
</evidence>
<organism evidence="4 5">
    <name type="scientific">Phialemonium thermophilum</name>
    <dbReference type="NCBI Taxonomy" id="223376"/>
    <lineage>
        <taxon>Eukaryota</taxon>
        <taxon>Fungi</taxon>
        <taxon>Dikarya</taxon>
        <taxon>Ascomycota</taxon>
        <taxon>Pezizomycotina</taxon>
        <taxon>Sordariomycetes</taxon>
        <taxon>Sordariomycetidae</taxon>
        <taxon>Cephalothecales</taxon>
        <taxon>Cephalothecaceae</taxon>
        <taxon>Phialemonium</taxon>
    </lineage>
</organism>
<feature type="transmembrane region" description="Helical" evidence="1">
    <location>
        <begin position="286"/>
        <end position="306"/>
    </location>
</feature>
<evidence type="ECO:0000256" key="2">
    <source>
        <dbReference type="SAM" id="SignalP"/>
    </source>
</evidence>
<keyword evidence="1" id="KW-1133">Transmembrane helix</keyword>
<feature type="domain" description="Acyltransferase 3" evidence="3">
    <location>
        <begin position="38"/>
        <end position="450"/>
    </location>
</feature>
<dbReference type="PANTHER" id="PTHR23028">
    <property type="entry name" value="ACETYLTRANSFERASE"/>
    <property type="match status" value="1"/>
</dbReference>
<feature type="transmembrane region" description="Helical" evidence="1">
    <location>
        <begin position="437"/>
        <end position="459"/>
    </location>
</feature>
<dbReference type="InterPro" id="IPR002656">
    <property type="entry name" value="Acyl_transf_3_dom"/>
</dbReference>
<feature type="chain" id="PRO_5045909999" description="Acyltransferase 3 domain-containing protein" evidence="2">
    <location>
        <begin position="18"/>
        <end position="496"/>
    </location>
</feature>
<keyword evidence="2" id="KW-0732">Signal</keyword>
<gene>
    <name evidence="4" type="ORF">VTK73DRAFT_7177</name>
</gene>
<sequence>MILRFLLPSFIAGAIWPQQQQLLPQQQQRAWKPHPTSYLDGLRGIASVVVFFCHYTEANHRYILPTFGVNNKSQPSSLLQLPILRCIFAGRPMVHIFFIISGFALSYSPVRSVQARNLQACYKTLASSAFRRPFRLFGPCIVSTFLVMLMVQAGLIYKPLPSMSTQLWHWSDAVFHSLTWPWSWDLDLRPGYNIHLWTIPIEFVHSLLLFTVILVLSRVRLVVRLSTTVGLMVYFLACGKWAAFEFIGGMLLAEIHVWRSARHSRTIWESDPEKETSDSRWGRRPAFMALAWNGLHVAIILIAMYIGGWPNSGAEKTPGIRYLQAQTPRPFAAMGYLGQQKFWFAICALFSVWSCGELGCVRRFLERPFSQYCGRISYAIYIVHGPILAMLQGMVVGSIYVPAKGEPGDKNYKPAISASGIKGRVGVEGPLQQMICWFLGLVVLTPAVVWTADVFWRAVDMPIVALAKRVEAVCLDEEREAESSPPAGYYHPLRQG</sequence>
<name>A0ABR3XTM3_9PEZI</name>
<feature type="transmembrane region" description="Helical" evidence="1">
    <location>
        <begin position="342"/>
        <end position="365"/>
    </location>
</feature>
<accession>A0ABR3XTM3</accession>
<keyword evidence="1" id="KW-0812">Transmembrane</keyword>
<feature type="signal peptide" evidence="2">
    <location>
        <begin position="1"/>
        <end position="17"/>
    </location>
</feature>
<dbReference type="PANTHER" id="PTHR23028:SF126">
    <property type="entry name" value="ACYLTRANSFERASE 3 DOMAIN-CONTAINING PROTEIN"/>
    <property type="match status" value="1"/>
</dbReference>
<reference evidence="4 5" key="1">
    <citation type="journal article" date="2024" name="Commun. Biol.">
        <title>Comparative genomic analysis of thermophilic fungi reveals convergent evolutionary adaptations and gene losses.</title>
        <authorList>
            <person name="Steindorff A.S."/>
            <person name="Aguilar-Pontes M.V."/>
            <person name="Robinson A.J."/>
            <person name="Andreopoulos B."/>
            <person name="LaButti K."/>
            <person name="Kuo A."/>
            <person name="Mondo S."/>
            <person name="Riley R."/>
            <person name="Otillar R."/>
            <person name="Haridas S."/>
            <person name="Lipzen A."/>
            <person name="Grimwood J."/>
            <person name="Schmutz J."/>
            <person name="Clum A."/>
            <person name="Reid I.D."/>
            <person name="Moisan M.C."/>
            <person name="Butler G."/>
            <person name="Nguyen T.T.M."/>
            <person name="Dewar K."/>
            <person name="Conant G."/>
            <person name="Drula E."/>
            <person name="Henrissat B."/>
            <person name="Hansel C."/>
            <person name="Singer S."/>
            <person name="Hutchinson M.I."/>
            <person name="de Vries R.P."/>
            <person name="Natvig D.O."/>
            <person name="Powell A.J."/>
            <person name="Tsang A."/>
            <person name="Grigoriev I.V."/>
        </authorList>
    </citation>
    <scope>NUCLEOTIDE SEQUENCE [LARGE SCALE GENOMIC DNA]</scope>
    <source>
        <strain evidence="4 5">ATCC 24622</strain>
    </source>
</reference>
<evidence type="ECO:0000259" key="3">
    <source>
        <dbReference type="Pfam" id="PF01757"/>
    </source>
</evidence>
<feature type="transmembrane region" description="Helical" evidence="1">
    <location>
        <begin position="377"/>
        <end position="401"/>
    </location>
</feature>
<keyword evidence="1" id="KW-0472">Membrane</keyword>
<dbReference type="InterPro" id="IPR050879">
    <property type="entry name" value="Acyltransferase_3"/>
</dbReference>
<keyword evidence="5" id="KW-1185">Reference proteome</keyword>
<evidence type="ECO:0000313" key="5">
    <source>
        <dbReference type="Proteomes" id="UP001586593"/>
    </source>
</evidence>
<feature type="transmembrane region" description="Helical" evidence="1">
    <location>
        <begin position="136"/>
        <end position="157"/>
    </location>
</feature>
<evidence type="ECO:0000256" key="1">
    <source>
        <dbReference type="SAM" id="Phobius"/>
    </source>
</evidence>
<dbReference type="EMBL" id="JAZHXJ010000044">
    <property type="protein sequence ID" value="KAL1879340.1"/>
    <property type="molecule type" value="Genomic_DNA"/>
</dbReference>
<dbReference type="Pfam" id="PF01757">
    <property type="entry name" value="Acyl_transf_3"/>
    <property type="match status" value="1"/>
</dbReference>